<dbReference type="EMBL" id="JBHSOW010000041">
    <property type="protein sequence ID" value="MFC5649803.1"/>
    <property type="molecule type" value="Genomic_DNA"/>
</dbReference>
<dbReference type="InterPro" id="IPR051465">
    <property type="entry name" value="Cell_Envelope_Struct_Comp"/>
</dbReference>
<reference evidence="4" key="1">
    <citation type="journal article" date="2019" name="Int. J. Syst. Evol. Microbiol.">
        <title>The Global Catalogue of Microorganisms (GCM) 10K type strain sequencing project: providing services to taxonomists for standard genome sequencing and annotation.</title>
        <authorList>
            <consortium name="The Broad Institute Genomics Platform"/>
            <consortium name="The Broad Institute Genome Sequencing Center for Infectious Disease"/>
            <person name="Wu L."/>
            <person name="Ma J."/>
        </authorList>
    </citation>
    <scope>NUCLEOTIDE SEQUENCE [LARGE SCALE GENOMIC DNA]</scope>
    <source>
        <strain evidence="4">CGMCC 1.3240</strain>
    </source>
</reference>
<comment type="caution">
    <text evidence="3">The sequence shown here is derived from an EMBL/GenBank/DDBJ whole genome shotgun (WGS) entry which is preliminary data.</text>
</comment>
<dbReference type="Pfam" id="PF00395">
    <property type="entry name" value="SLH"/>
    <property type="match status" value="3"/>
</dbReference>
<dbReference type="RefSeq" id="WP_379188346.1">
    <property type="nucleotide sequence ID" value="NZ_JBHSOW010000041.1"/>
</dbReference>
<organism evidence="3 4">
    <name type="scientific">Paenibacillus solisilvae</name>
    <dbReference type="NCBI Taxonomy" id="2486751"/>
    <lineage>
        <taxon>Bacteria</taxon>
        <taxon>Bacillati</taxon>
        <taxon>Bacillota</taxon>
        <taxon>Bacilli</taxon>
        <taxon>Bacillales</taxon>
        <taxon>Paenibacillaceae</taxon>
        <taxon>Paenibacillus</taxon>
    </lineage>
</organism>
<feature type="domain" description="SLH" evidence="2">
    <location>
        <begin position="373"/>
        <end position="436"/>
    </location>
</feature>
<sequence length="503" mass="52880">MKKVIMSKTAALIASLMIISMLVPVLAFAAPKFENVTITSNGTVTGQVYVTDDVYTPGMKVPVYVYASDNMTPVGGVVYGIYTANGHYSFTTTVPSVSYDTYYFMHYGSVTEKVYYTPFNGGGGGGFPGTGNSNYDDLFKDGKDATITADSDTVSIPADKLVDGNSLTIKNADGTSITLPIAALKLADQAKSLGVELKDLVIRVELKKLSGDAAKAVTDAVYEIGAETLAAPVDFKIVAVGNGKEQQINDLGTYFKRTLPVTGSVYSDNTVGVVYNPDTKELNFVPATFATENGITIATLNRTSTSIYTVIQTDAASFKDLAVHWSKKEVEALAGKLVVNGTGDNMFSPNRNITRAEFAALIVRALGLDATGTSSDFTDVTAGQWYSGAVATAAEAGIITGYVDGTFKPNATVSRSEMSAMISRALKYAGKDINLSATEVAAALAKFSDAGTLGWAKSYVATAVSEGLIKGQSANKLAGNSLATRAEAAAIVYRFLGNVGFIN</sequence>
<dbReference type="Proteomes" id="UP001596047">
    <property type="component" value="Unassembled WGS sequence"/>
</dbReference>
<evidence type="ECO:0000313" key="4">
    <source>
        <dbReference type="Proteomes" id="UP001596047"/>
    </source>
</evidence>
<accession>A0ABW0VX89</accession>
<evidence type="ECO:0000313" key="3">
    <source>
        <dbReference type="EMBL" id="MFC5649803.1"/>
    </source>
</evidence>
<keyword evidence="1" id="KW-0732">Signal</keyword>
<name>A0ABW0VX89_9BACL</name>
<feature type="domain" description="SLH" evidence="2">
    <location>
        <begin position="313"/>
        <end position="372"/>
    </location>
</feature>
<gene>
    <name evidence="3" type="ORF">ACFPYJ_11855</name>
</gene>
<protein>
    <submittedName>
        <fullName evidence="3">S-layer homology domain-containing protein</fullName>
    </submittedName>
</protein>
<keyword evidence="4" id="KW-1185">Reference proteome</keyword>
<proteinExistence type="predicted"/>
<dbReference type="InterPro" id="IPR001119">
    <property type="entry name" value="SLH_dom"/>
</dbReference>
<dbReference type="PANTHER" id="PTHR43308">
    <property type="entry name" value="OUTER MEMBRANE PROTEIN ALPHA-RELATED"/>
    <property type="match status" value="1"/>
</dbReference>
<feature type="chain" id="PRO_5047225680" evidence="1">
    <location>
        <begin position="30"/>
        <end position="503"/>
    </location>
</feature>
<evidence type="ECO:0000256" key="1">
    <source>
        <dbReference type="SAM" id="SignalP"/>
    </source>
</evidence>
<dbReference type="PROSITE" id="PS51272">
    <property type="entry name" value="SLH"/>
    <property type="match status" value="3"/>
</dbReference>
<feature type="domain" description="SLH" evidence="2">
    <location>
        <begin position="443"/>
        <end position="503"/>
    </location>
</feature>
<feature type="signal peptide" evidence="1">
    <location>
        <begin position="1"/>
        <end position="29"/>
    </location>
</feature>
<dbReference type="PANTHER" id="PTHR43308:SF5">
    <property type="entry name" value="S-LAYER PROTEIN _ PEPTIDOGLYCAN ENDO-BETA-N-ACETYLGLUCOSAMINIDASE"/>
    <property type="match status" value="1"/>
</dbReference>
<evidence type="ECO:0000259" key="2">
    <source>
        <dbReference type="PROSITE" id="PS51272"/>
    </source>
</evidence>